<feature type="transmembrane region" description="Helical" evidence="1">
    <location>
        <begin position="41"/>
        <end position="68"/>
    </location>
</feature>
<dbReference type="GO" id="GO:0016020">
    <property type="term" value="C:membrane"/>
    <property type="evidence" value="ECO:0007669"/>
    <property type="project" value="InterPro"/>
</dbReference>
<dbReference type="RefSeq" id="WP_013615089.1">
    <property type="nucleotide sequence ID" value="NC_015161.1"/>
</dbReference>
<reference evidence="3" key="1">
    <citation type="submission" date="2011-02" db="EMBL/GenBank/DDBJ databases">
        <title>The complete sequence of chromosome of Deinococcus proteolyticus DSM 20540.</title>
        <authorList>
            <consortium name="US DOE Joint Genome Institute (JGI-PGF)"/>
            <person name="Lucas S."/>
            <person name="Copeland A."/>
            <person name="Lapidus A."/>
            <person name="Bruce D."/>
            <person name="Goodwin L."/>
            <person name="Pitluck S."/>
            <person name="Kyrpides N."/>
            <person name="Mavromatis K."/>
            <person name="Pagani I."/>
            <person name="Ivanova N."/>
            <person name="Ovchinnikova G."/>
            <person name="Zeytun A."/>
            <person name="Detter J.C."/>
            <person name="Han C."/>
            <person name="Land M."/>
            <person name="Hauser L."/>
            <person name="Markowitz V."/>
            <person name="Cheng J.-F."/>
            <person name="Hugenholtz P."/>
            <person name="Woyke T."/>
            <person name="Wu D."/>
            <person name="Pukall R."/>
            <person name="Steenblock K."/>
            <person name="Brambilla E."/>
            <person name="Klenk H.-P."/>
            <person name="Eisen J.A."/>
        </authorList>
    </citation>
    <scope>NUCLEOTIDE SEQUENCE [LARGE SCALE GENOMIC DNA]</scope>
    <source>
        <strain evidence="3">ATCC 35074 / DSM 20540 / JCM 6276 / NBRC 101906 / NCIMB 13154 / VKM Ac-1939 / CCM 2703 / MRP</strain>
    </source>
</reference>
<dbReference type="Proteomes" id="UP000007718">
    <property type="component" value="Chromosome"/>
</dbReference>
<keyword evidence="3" id="KW-1185">Reference proteome</keyword>
<name>F0RPD7_DEIPM</name>
<dbReference type="STRING" id="693977.Deipr_1331"/>
<protein>
    <recommendedName>
        <fullName evidence="4">DUF805 domain-containing protein</fullName>
    </recommendedName>
</protein>
<keyword evidence="1" id="KW-0812">Transmembrane</keyword>
<dbReference type="Pfam" id="PF05656">
    <property type="entry name" value="DUF805"/>
    <property type="match status" value="1"/>
</dbReference>
<dbReference type="KEGG" id="dpt:Deipr_1331"/>
<evidence type="ECO:0000256" key="1">
    <source>
        <dbReference type="SAM" id="Phobius"/>
    </source>
</evidence>
<reference evidence="2 3" key="2">
    <citation type="journal article" date="2012" name="Stand. Genomic Sci.">
        <title>Complete genome sequence of the orange-red pigmented, radioresistant Deinococcus proteolyticus type strain (MRP(T)).</title>
        <authorList>
            <person name="Copeland A."/>
            <person name="Zeytun A."/>
            <person name="Yassawong M."/>
            <person name="Nolan M."/>
            <person name="Lucas S."/>
            <person name="Hammon N."/>
            <person name="Deshpande S."/>
            <person name="Cheng J.F."/>
            <person name="Han C."/>
            <person name="Tapia R."/>
            <person name="Goodwin L.A."/>
            <person name="Pitluck S."/>
            <person name="Mavromatis K."/>
            <person name="Liolios K."/>
            <person name="Pagani I."/>
            <person name="Ivanova N."/>
            <person name="Mikhailova N."/>
            <person name="Pati A."/>
            <person name="Chen A."/>
            <person name="Palaniappan K."/>
            <person name="Land M."/>
            <person name="Hauser L."/>
            <person name="Jeffries C.D."/>
            <person name="Brambilla E.M."/>
            <person name="Rohde M."/>
            <person name="Sikorski J."/>
            <person name="Pukall R."/>
            <person name="Goker M."/>
            <person name="Detter J.C."/>
            <person name="Woyke T."/>
            <person name="Bristow J."/>
            <person name="Eisen J.A."/>
            <person name="Markowitz V."/>
            <person name="Hugenholtz P."/>
            <person name="Kyrpides N.C."/>
            <person name="Klenk H.P."/>
            <person name="Lapidus A."/>
        </authorList>
    </citation>
    <scope>NUCLEOTIDE SEQUENCE [LARGE SCALE GENOMIC DNA]</scope>
    <source>
        <strain evidence="3">ATCC 35074 / DSM 20540 / JCM 6276 / NBRC 101906 / NCIMB 13154 / VKM Ac-1939 / CCM 2703 / MRP</strain>
    </source>
</reference>
<dbReference type="EMBL" id="CP002536">
    <property type="protein sequence ID" value="ADY26480.1"/>
    <property type="molecule type" value="Genomic_DNA"/>
</dbReference>
<accession>F0RPD7</accession>
<dbReference type="HOGENOM" id="CLU_2522055_0_0_0"/>
<dbReference type="InterPro" id="IPR008523">
    <property type="entry name" value="DUF805"/>
</dbReference>
<evidence type="ECO:0008006" key="4">
    <source>
        <dbReference type="Google" id="ProtNLM"/>
    </source>
</evidence>
<sequence>MTDAARTAVGLFVLILFGLVAPALAVHVRRLHDLGQGELLYIVILALSFIPLLGLLIQLLFTVCLALAPGQPQPNRWGLPPLER</sequence>
<keyword evidence="1" id="KW-1133">Transmembrane helix</keyword>
<evidence type="ECO:0000313" key="2">
    <source>
        <dbReference type="EMBL" id="ADY26480.1"/>
    </source>
</evidence>
<gene>
    <name evidence="2" type="ordered locus">Deipr_1331</name>
</gene>
<proteinExistence type="predicted"/>
<dbReference type="AlphaFoldDB" id="F0RPD7"/>
<keyword evidence="1" id="KW-0472">Membrane</keyword>
<evidence type="ECO:0000313" key="3">
    <source>
        <dbReference type="Proteomes" id="UP000007718"/>
    </source>
</evidence>
<organism evidence="2 3">
    <name type="scientific">Deinococcus proteolyticus (strain ATCC 35074 / DSM 20540 / JCM 6276 / NBRC 101906 / NCIMB 13154 / VKM Ac-1939 / CCM 2703 / MRP)</name>
    <dbReference type="NCBI Taxonomy" id="693977"/>
    <lineage>
        <taxon>Bacteria</taxon>
        <taxon>Thermotogati</taxon>
        <taxon>Deinococcota</taxon>
        <taxon>Deinococci</taxon>
        <taxon>Deinococcales</taxon>
        <taxon>Deinococcaceae</taxon>
        <taxon>Deinococcus</taxon>
    </lineage>
</organism>